<sequence length="53" mass="5899">SKMKVLVFALVLGLTVSSVGHYQKCMAMVACEQLKLNAYIKVKCCQNKLCNTF</sequence>
<comment type="caution">
    <text evidence="2">The sequence shown here is derived from an EMBL/GenBank/DDBJ whole genome shotgun (WGS) entry which is preliminary data.</text>
</comment>
<dbReference type="SUPFAM" id="SSF57302">
    <property type="entry name" value="Snake toxin-like"/>
    <property type="match status" value="1"/>
</dbReference>
<feature type="chain" id="PRO_5042047157" evidence="1">
    <location>
        <begin position="21"/>
        <end position="53"/>
    </location>
</feature>
<keyword evidence="1" id="KW-0732">Signal</keyword>
<evidence type="ECO:0000256" key="1">
    <source>
        <dbReference type="SAM" id="SignalP"/>
    </source>
</evidence>
<dbReference type="AlphaFoldDB" id="A0AAD8Z3J5"/>
<gene>
    <name evidence="2" type="ORF">P4O66_014732</name>
</gene>
<evidence type="ECO:0000313" key="2">
    <source>
        <dbReference type="EMBL" id="KAK1790884.1"/>
    </source>
</evidence>
<dbReference type="EMBL" id="JAROKS010000021">
    <property type="protein sequence ID" value="KAK1790884.1"/>
    <property type="molecule type" value="Genomic_DNA"/>
</dbReference>
<feature type="non-terminal residue" evidence="2">
    <location>
        <position position="53"/>
    </location>
</feature>
<reference evidence="2" key="1">
    <citation type="submission" date="2023-03" db="EMBL/GenBank/DDBJ databases">
        <title>Electrophorus voltai genome.</title>
        <authorList>
            <person name="Bian C."/>
        </authorList>
    </citation>
    <scope>NUCLEOTIDE SEQUENCE</scope>
    <source>
        <strain evidence="2">CB-2022</strain>
        <tissue evidence="2">Muscle</tissue>
    </source>
</reference>
<evidence type="ECO:0000313" key="3">
    <source>
        <dbReference type="Proteomes" id="UP001239994"/>
    </source>
</evidence>
<name>A0AAD8Z3J5_9TELE</name>
<accession>A0AAD8Z3J5</accession>
<dbReference type="InterPro" id="IPR045860">
    <property type="entry name" value="Snake_toxin-like_sf"/>
</dbReference>
<organism evidence="2 3">
    <name type="scientific">Electrophorus voltai</name>
    <dbReference type="NCBI Taxonomy" id="2609070"/>
    <lineage>
        <taxon>Eukaryota</taxon>
        <taxon>Metazoa</taxon>
        <taxon>Chordata</taxon>
        <taxon>Craniata</taxon>
        <taxon>Vertebrata</taxon>
        <taxon>Euteleostomi</taxon>
        <taxon>Actinopterygii</taxon>
        <taxon>Neopterygii</taxon>
        <taxon>Teleostei</taxon>
        <taxon>Ostariophysi</taxon>
        <taxon>Gymnotiformes</taxon>
        <taxon>Gymnotoidei</taxon>
        <taxon>Gymnotidae</taxon>
        <taxon>Electrophorus</taxon>
    </lineage>
</organism>
<keyword evidence="3" id="KW-1185">Reference proteome</keyword>
<protein>
    <submittedName>
        <fullName evidence="2">Uncharacterized protein</fullName>
    </submittedName>
</protein>
<proteinExistence type="predicted"/>
<dbReference type="Proteomes" id="UP001239994">
    <property type="component" value="Unassembled WGS sequence"/>
</dbReference>
<feature type="signal peptide" evidence="1">
    <location>
        <begin position="1"/>
        <end position="20"/>
    </location>
</feature>